<evidence type="ECO:0000313" key="2">
    <source>
        <dbReference type="EMBL" id="GAG32413.1"/>
    </source>
</evidence>
<dbReference type="InterPro" id="IPR047952">
    <property type="entry name" value="Transpos_IS4"/>
</dbReference>
<comment type="caution">
    <text evidence="2">The sequence shown here is derived from an EMBL/GenBank/DDBJ whole genome shotgun (WGS) entry which is preliminary data.</text>
</comment>
<gene>
    <name evidence="2" type="ORF">S01H1_66663</name>
</gene>
<feature type="non-terminal residue" evidence="2">
    <location>
        <position position="249"/>
    </location>
</feature>
<dbReference type="GO" id="GO:0004803">
    <property type="term" value="F:transposase activity"/>
    <property type="evidence" value="ECO:0007669"/>
    <property type="project" value="InterPro"/>
</dbReference>
<dbReference type="InterPro" id="IPR012337">
    <property type="entry name" value="RNaseH-like_sf"/>
</dbReference>
<dbReference type="PANTHER" id="PTHR37529">
    <property type="entry name" value="TRANSPOSASE INSG FOR INSERTION SEQUENCE ELEMENT IS4-RELATED"/>
    <property type="match status" value="1"/>
</dbReference>
<organism evidence="2">
    <name type="scientific">marine sediment metagenome</name>
    <dbReference type="NCBI Taxonomy" id="412755"/>
    <lineage>
        <taxon>unclassified sequences</taxon>
        <taxon>metagenomes</taxon>
        <taxon>ecological metagenomes</taxon>
    </lineage>
</organism>
<protein>
    <recommendedName>
        <fullName evidence="1">Transposase IS4-like domain-containing protein</fullName>
    </recommendedName>
</protein>
<dbReference type="InterPro" id="IPR002559">
    <property type="entry name" value="Transposase_11"/>
</dbReference>
<accession>X0X6X1</accession>
<dbReference type="GO" id="GO:0006313">
    <property type="term" value="P:DNA transposition"/>
    <property type="evidence" value="ECO:0007669"/>
    <property type="project" value="InterPro"/>
</dbReference>
<sequence>MGICRYAGKGQSELGMLRTLMDVFLPGDVMLADRLMCTWTEMVMLQQRGVDCVCRFTSHRKADFRRGQRLGEGDHIVRWAKPTKPRTIDRKAYNALPESLLIRECRVRIDQPGFRIKILILATTLLDAEEFTKDDLAELYRARWNAEIDFRSLKVTLQMDFLRCKTPELVRKEIWTHILAYNLIRTIMAQAATGHGIQPRTISFKGAVQTLEAFQPVIAIRGQHDAAIRLKLYQELLDAVATHLVADRP</sequence>
<dbReference type="SUPFAM" id="SSF53098">
    <property type="entry name" value="Ribonuclease H-like"/>
    <property type="match status" value="1"/>
</dbReference>
<dbReference type="Pfam" id="PF01609">
    <property type="entry name" value="DDE_Tnp_1"/>
    <property type="match status" value="1"/>
</dbReference>
<dbReference type="AlphaFoldDB" id="X0X6X1"/>
<name>X0X6X1_9ZZZZ</name>
<dbReference type="GO" id="GO:0003677">
    <property type="term" value="F:DNA binding"/>
    <property type="evidence" value="ECO:0007669"/>
    <property type="project" value="InterPro"/>
</dbReference>
<dbReference type="NCBIfam" id="NF033592">
    <property type="entry name" value="transpos_IS4_1"/>
    <property type="match status" value="1"/>
</dbReference>
<dbReference type="EMBL" id="BARS01044092">
    <property type="protein sequence ID" value="GAG32413.1"/>
    <property type="molecule type" value="Genomic_DNA"/>
</dbReference>
<dbReference type="PANTHER" id="PTHR37529:SF1">
    <property type="entry name" value="TRANSPOSASE INSG FOR INSERTION SEQUENCE ELEMENT IS4-RELATED"/>
    <property type="match status" value="1"/>
</dbReference>
<reference evidence="2" key="1">
    <citation type="journal article" date="2014" name="Front. Microbiol.">
        <title>High frequency of phylogenetically diverse reductive dehalogenase-homologous genes in deep subseafloor sedimentary metagenomes.</title>
        <authorList>
            <person name="Kawai M."/>
            <person name="Futagami T."/>
            <person name="Toyoda A."/>
            <person name="Takaki Y."/>
            <person name="Nishi S."/>
            <person name="Hori S."/>
            <person name="Arai W."/>
            <person name="Tsubouchi T."/>
            <person name="Morono Y."/>
            <person name="Uchiyama I."/>
            <person name="Ito T."/>
            <person name="Fujiyama A."/>
            <person name="Inagaki F."/>
            <person name="Takami H."/>
        </authorList>
    </citation>
    <scope>NUCLEOTIDE SEQUENCE</scope>
    <source>
        <strain evidence="2">Expedition CK06-06</strain>
    </source>
</reference>
<feature type="domain" description="Transposase IS4-like" evidence="1">
    <location>
        <begin position="18"/>
        <end position="183"/>
    </location>
</feature>
<proteinExistence type="predicted"/>
<evidence type="ECO:0000259" key="1">
    <source>
        <dbReference type="Pfam" id="PF01609"/>
    </source>
</evidence>